<keyword evidence="4" id="KW-1185">Reference proteome</keyword>
<dbReference type="PROSITE" id="PS51155">
    <property type="entry name" value="CHIT_BIND_RR_2"/>
    <property type="match status" value="1"/>
</dbReference>
<dbReference type="RefSeq" id="XP_058976671.1">
    <property type="nucleotide sequence ID" value="XM_059120688.1"/>
</dbReference>
<organism evidence="4 5">
    <name type="scientific">Musca domestica</name>
    <name type="common">House fly</name>
    <dbReference type="NCBI Taxonomy" id="7370"/>
    <lineage>
        <taxon>Eukaryota</taxon>
        <taxon>Metazoa</taxon>
        <taxon>Ecdysozoa</taxon>
        <taxon>Arthropoda</taxon>
        <taxon>Hexapoda</taxon>
        <taxon>Insecta</taxon>
        <taxon>Pterygota</taxon>
        <taxon>Neoptera</taxon>
        <taxon>Endopterygota</taxon>
        <taxon>Diptera</taxon>
        <taxon>Brachycera</taxon>
        <taxon>Muscomorpha</taxon>
        <taxon>Muscoidea</taxon>
        <taxon>Muscidae</taxon>
        <taxon>Musca</taxon>
    </lineage>
</organism>
<dbReference type="InterPro" id="IPR031311">
    <property type="entry name" value="CHIT_BIND_RR_consensus"/>
</dbReference>
<keyword evidence="3" id="KW-0732">Signal</keyword>
<name>A0ABM3UT05_MUSDO</name>
<dbReference type="PANTHER" id="PTHR10380">
    <property type="entry name" value="CUTICLE PROTEIN"/>
    <property type="match status" value="1"/>
</dbReference>
<feature type="signal peptide" evidence="3">
    <location>
        <begin position="1"/>
        <end position="18"/>
    </location>
</feature>
<dbReference type="InterPro" id="IPR000618">
    <property type="entry name" value="Insect_cuticle"/>
</dbReference>
<feature type="chain" id="PRO_5047276041" evidence="3">
    <location>
        <begin position="19"/>
        <end position="136"/>
    </location>
</feature>
<reference evidence="5" key="1">
    <citation type="submission" date="2025-08" db="UniProtKB">
        <authorList>
            <consortium name="RefSeq"/>
        </authorList>
    </citation>
    <scope>IDENTIFICATION</scope>
    <source>
        <strain evidence="5">Aabys</strain>
        <tissue evidence="5">Whole body</tissue>
    </source>
</reference>
<gene>
    <name evidence="5" type="primary">LOC131801745</name>
</gene>
<dbReference type="Pfam" id="PF00379">
    <property type="entry name" value="Chitin_bind_4"/>
    <property type="match status" value="1"/>
</dbReference>
<accession>A0ABM3UT05</accession>
<evidence type="ECO:0000256" key="1">
    <source>
        <dbReference type="ARBA" id="ARBA00022460"/>
    </source>
</evidence>
<dbReference type="PROSITE" id="PS00233">
    <property type="entry name" value="CHIT_BIND_RR_1"/>
    <property type="match status" value="1"/>
</dbReference>
<evidence type="ECO:0000313" key="4">
    <source>
        <dbReference type="Proteomes" id="UP001652621"/>
    </source>
</evidence>
<sequence>MFCHLQLVFVTLLAVASAAVARIKIEEKEVVPILNQGEEKNSDGSFTYYYEGADGAKRQEMGFVNNAGTEEEALVVKGSYRYIDANGQEVLVEYIADENGFQPQGTIIPKEISQAAAEAAVVSNIQKTQLLLEKKN</sequence>
<dbReference type="PANTHER" id="PTHR10380:SF233">
    <property type="entry name" value="CUTICULAR PROTEIN 47EB-RELATED"/>
    <property type="match status" value="1"/>
</dbReference>
<dbReference type="InterPro" id="IPR050468">
    <property type="entry name" value="Cuticle_Struct_Prot"/>
</dbReference>
<dbReference type="PRINTS" id="PR00947">
    <property type="entry name" value="CUTICLE"/>
</dbReference>
<evidence type="ECO:0000313" key="5">
    <source>
        <dbReference type="RefSeq" id="XP_058976671.1"/>
    </source>
</evidence>
<evidence type="ECO:0000256" key="3">
    <source>
        <dbReference type="SAM" id="SignalP"/>
    </source>
</evidence>
<keyword evidence="1 2" id="KW-0193">Cuticle</keyword>
<protein>
    <submittedName>
        <fullName evidence="5">Endocuticle structural protein SgAbd-6-like</fullName>
    </submittedName>
</protein>
<evidence type="ECO:0000256" key="2">
    <source>
        <dbReference type="PROSITE-ProRule" id="PRU00497"/>
    </source>
</evidence>
<proteinExistence type="predicted"/>
<dbReference type="Proteomes" id="UP001652621">
    <property type="component" value="Unplaced"/>
</dbReference>
<dbReference type="GeneID" id="131801745"/>